<evidence type="ECO:0000313" key="18">
    <source>
        <dbReference type="EMBL" id="NDV30041.1"/>
    </source>
</evidence>
<dbReference type="EC" id="7.2.2.10" evidence="2"/>
<keyword evidence="6" id="KW-0479">Metal-binding</keyword>
<dbReference type="GO" id="GO:0005524">
    <property type="term" value="F:ATP binding"/>
    <property type="evidence" value="ECO:0007669"/>
    <property type="project" value="UniProtKB-KW"/>
</dbReference>
<comment type="catalytic activity">
    <reaction evidence="15">
        <text>Ca(2+)(in) + ATP + H2O = Ca(2+)(out) + ADP + phosphate + H(+)</text>
        <dbReference type="Rhea" id="RHEA:18105"/>
        <dbReference type="ChEBI" id="CHEBI:15377"/>
        <dbReference type="ChEBI" id="CHEBI:15378"/>
        <dbReference type="ChEBI" id="CHEBI:29108"/>
        <dbReference type="ChEBI" id="CHEBI:30616"/>
        <dbReference type="ChEBI" id="CHEBI:43474"/>
        <dbReference type="ChEBI" id="CHEBI:456216"/>
        <dbReference type="EC" id="7.2.2.10"/>
    </reaction>
</comment>
<dbReference type="AlphaFoldDB" id="A0A6B2KZE6"/>
<dbReference type="SFLD" id="SFLDS00003">
    <property type="entry name" value="Haloacid_Dehalogenase"/>
    <property type="match status" value="1"/>
</dbReference>
<dbReference type="PRINTS" id="PR00119">
    <property type="entry name" value="CATATPASE"/>
</dbReference>
<dbReference type="NCBIfam" id="TIGR01494">
    <property type="entry name" value="ATPase_P-type"/>
    <property type="match status" value="2"/>
</dbReference>
<feature type="transmembrane region" description="Helical" evidence="16">
    <location>
        <begin position="596"/>
        <end position="615"/>
    </location>
</feature>
<evidence type="ECO:0000256" key="7">
    <source>
        <dbReference type="ARBA" id="ARBA00022741"/>
    </source>
</evidence>
<dbReference type="InterPro" id="IPR006068">
    <property type="entry name" value="ATPase_P-typ_cation-transptr_C"/>
</dbReference>
<organism evidence="18">
    <name type="scientific">Arcella intermedia</name>
    <dbReference type="NCBI Taxonomy" id="1963864"/>
    <lineage>
        <taxon>Eukaryota</taxon>
        <taxon>Amoebozoa</taxon>
        <taxon>Tubulinea</taxon>
        <taxon>Elardia</taxon>
        <taxon>Arcellinida</taxon>
        <taxon>Sphaerothecina</taxon>
        <taxon>Arcellidae</taxon>
        <taxon>Arcella</taxon>
    </lineage>
</organism>
<dbReference type="FunFam" id="1.20.1110.10:FF:000039">
    <property type="entry name" value="Calcium-transporting ATPase"/>
    <property type="match status" value="1"/>
</dbReference>
<keyword evidence="13" id="KW-0406">Ion transport</keyword>
<evidence type="ECO:0000256" key="16">
    <source>
        <dbReference type="SAM" id="Phobius"/>
    </source>
</evidence>
<dbReference type="SUPFAM" id="SSF81665">
    <property type="entry name" value="Calcium ATPase, transmembrane domain M"/>
    <property type="match status" value="1"/>
</dbReference>
<evidence type="ECO:0000256" key="3">
    <source>
        <dbReference type="ARBA" id="ARBA00022448"/>
    </source>
</evidence>
<dbReference type="Gene3D" id="3.40.50.1000">
    <property type="entry name" value="HAD superfamily/HAD-like"/>
    <property type="match status" value="1"/>
</dbReference>
<dbReference type="EMBL" id="GIBP01001072">
    <property type="protein sequence ID" value="NDV30041.1"/>
    <property type="molecule type" value="Transcribed_RNA"/>
</dbReference>
<dbReference type="GO" id="GO:0006874">
    <property type="term" value="P:intracellular calcium ion homeostasis"/>
    <property type="evidence" value="ECO:0007669"/>
    <property type="project" value="TreeGrafter"/>
</dbReference>
<dbReference type="GO" id="GO:0012505">
    <property type="term" value="C:endomembrane system"/>
    <property type="evidence" value="ECO:0007669"/>
    <property type="project" value="UniProtKB-SubCell"/>
</dbReference>
<dbReference type="SFLD" id="SFLDG00002">
    <property type="entry name" value="C1.7:_P-type_atpase_like"/>
    <property type="match status" value="1"/>
</dbReference>
<dbReference type="InterPro" id="IPR018303">
    <property type="entry name" value="ATPase_P-typ_P_site"/>
</dbReference>
<dbReference type="GO" id="GO:0005388">
    <property type="term" value="F:P-type calcium transporter activity"/>
    <property type="evidence" value="ECO:0007669"/>
    <property type="project" value="UniProtKB-EC"/>
</dbReference>
<evidence type="ECO:0000256" key="4">
    <source>
        <dbReference type="ARBA" id="ARBA00022568"/>
    </source>
</evidence>
<keyword evidence="8" id="KW-0106">Calcium</keyword>
<evidence type="ECO:0000256" key="5">
    <source>
        <dbReference type="ARBA" id="ARBA00022692"/>
    </source>
</evidence>
<dbReference type="SFLD" id="SFLDF00027">
    <property type="entry name" value="p-type_atpase"/>
    <property type="match status" value="1"/>
</dbReference>
<keyword evidence="3" id="KW-0813">Transport</keyword>
<dbReference type="SUPFAM" id="SSF81660">
    <property type="entry name" value="Metal cation-transporting ATPase, ATP-binding domain N"/>
    <property type="match status" value="1"/>
</dbReference>
<dbReference type="Pfam" id="PF08282">
    <property type="entry name" value="Hydrolase_3"/>
    <property type="match status" value="1"/>
</dbReference>
<dbReference type="PANTHER" id="PTHR24093:SF369">
    <property type="entry name" value="CALCIUM-TRANSPORTING ATPASE"/>
    <property type="match status" value="1"/>
</dbReference>
<dbReference type="PROSITE" id="PS00154">
    <property type="entry name" value="ATPASE_E1_E2"/>
    <property type="match status" value="1"/>
</dbReference>
<dbReference type="InterPro" id="IPR001757">
    <property type="entry name" value="P_typ_ATPase"/>
</dbReference>
<accession>A0A6B2KZE6</accession>
<proteinExistence type="predicted"/>
<keyword evidence="14 16" id="KW-0472">Membrane</keyword>
<dbReference type="Pfam" id="PF00689">
    <property type="entry name" value="Cation_ATPase_C"/>
    <property type="match status" value="1"/>
</dbReference>
<feature type="domain" description="Cation-transporting P-type ATPase C-terminal" evidence="17">
    <location>
        <begin position="459"/>
        <end position="649"/>
    </location>
</feature>
<dbReference type="Gene3D" id="3.40.1110.10">
    <property type="entry name" value="Calcium-transporting ATPase, cytoplasmic domain N"/>
    <property type="match status" value="1"/>
</dbReference>
<dbReference type="PANTHER" id="PTHR24093">
    <property type="entry name" value="CATION TRANSPORTING ATPASE"/>
    <property type="match status" value="1"/>
</dbReference>
<name>A0A6B2KZE6_9EUKA</name>
<dbReference type="Gene3D" id="1.20.1110.10">
    <property type="entry name" value="Calcium-transporting ATPase, transmembrane domain"/>
    <property type="match status" value="1"/>
</dbReference>
<evidence type="ECO:0000259" key="17">
    <source>
        <dbReference type="Pfam" id="PF00689"/>
    </source>
</evidence>
<dbReference type="Pfam" id="PF13246">
    <property type="entry name" value="Cation_ATPase"/>
    <property type="match status" value="1"/>
</dbReference>
<dbReference type="PRINTS" id="PR00120">
    <property type="entry name" value="HATPASE"/>
</dbReference>
<reference evidence="18" key="1">
    <citation type="journal article" date="2020" name="J. Eukaryot. Microbiol.">
        <title>De novo Sequencing, Assembly and Annotation of the Transcriptome for the Free-Living Testate Amoeba Arcella intermedia.</title>
        <authorList>
            <person name="Ribeiro G.M."/>
            <person name="Porfirio-Sousa A.L."/>
            <person name="Maurer-Alcala X.X."/>
            <person name="Katz L.A."/>
            <person name="Lahr D.J.G."/>
        </authorList>
    </citation>
    <scope>NUCLEOTIDE SEQUENCE</scope>
</reference>
<evidence type="ECO:0000256" key="15">
    <source>
        <dbReference type="ARBA" id="ARBA00048694"/>
    </source>
</evidence>
<dbReference type="InterPro" id="IPR023214">
    <property type="entry name" value="HAD_sf"/>
</dbReference>
<keyword evidence="10" id="KW-0460">Magnesium</keyword>
<evidence type="ECO:0000256" key="6">
    <source>
        <dbReference type="ARBA" id="ARBA00022723"/>
    </source>
</evidence>
<feature type="transmembrane region" description="Helical" evidence="16">
    <location>
        <begin position="434"/>
        <end position="454"/>
    </location>
</feature>
<evidence type="ECO:0000256" key="14">
    <source>
        <dbReference type="ARBA" id="ARBA00023136"/>
    </source>
</evidence>
<feature type="transmembrane region" description="Helical" evidence="16">
    <location>
        <begin position="506"/>
        <end position="529"/>
    </location>
</feature>
<sequence length="669" mass="74068">MRAFIVGVTIVVVAVPEGLPLAVTVSLAYSVGAMSKDNNLVRHLEACEIMGGATNICSDKTGTLTRNQMTVVGGILLGQNFEDVKTDFALKNDNLSISGEKLSGDLRELVLGGVLLNLDNAEIIVDDKGQEVCKGSATECALLYFSQYILGSNKYTEYIKEYQRVMKWPFSSARKRMSSVIKEKDGYRLYTKGASEMVLNLCKYELKSDGEKSKLTKEDRKKFQDVINHLAEHEMRVLGIAFKDFSKAQDWESSTDGADFETDLTLIGLVGIMDPLRDGVTEAVRKCNRAGITVRMVTGDFKLTAKAISKKCGILTDEGIVMEGPEFRTKSDDEIKDVLRSDAPQKLQVLARSSPEDKQRLVTLLMEINEVVAVTGDGTNDAPALRTAHVGLAMNAGTDVAKRAADIVIIDNNFASIVNSVKWGRCVFDNIRKFLQFQLAVNVCALGIAFIGAVTKAGTPLTAVQLLWVNLIMDTMAALALGTEKPIDELLHRKPYGKTGKLITPIMWRFIIGHAIYQFGWLCAILYSVDFQTNMHLWLPNTQSSWVPGEESILEYPTQHYTMIFNVFVLMQAFNEINARSVTTDWNVFKGMHKNWIFLVVILVTLVVQVLVVIFGDRAFMTTNLSGPNWGISFAIAAGELLWGLIIRLVPVPLEEWEKITPESGVIAH</sequence>
<evidence type="ECO:0000256" key="11">
    <source>
        <dbReference type="ARBA" id="ARBA00022967"/>
    </source>
</evidence>
<dbReference type="InterPro" id="IPR036412">
    <property type="entry name" value="HAD-like_sf"/>
</dbReference>
<evidence type="ECO:0000256" key="9">
    <source>
        <dbReference type="ARBA" id="ARBA00022840"/>
    </source>
</evidence>
<keyword evidence="12 16" id="KW-1133">Transmembrane helix</keyword>
<keyword evidence="4" id="KW-0109">Calcium transport</keyword>
<comment type="subcellular location">
    <subcellularLocation>
        <location evidence="1">Endomembrane system</location>
        <topology evidence="1">Multi-pass membrane protein</topology>
    </subcellularLocation>
</comment>
<dbReference type="InterPro" id="IPR023299">
    <property type="entry name" value="ATPase_P-typ_cyto_dom_N"/>
</dbReference>
<dbReference type="InterPro" id="IPR023298">
    <property type="entry name" value="ATPase_P-typ_TM_dom_sf"/>
</dbReference>
<evidence type="ECO:0000256" key="12">
    <source>
        <dbReference type="ARBA" id="ARBA00022989"/>
    </source>
</evidence>
<dbReference type="GO" id="GO:0016887">
    <property type="term" value="F:ATP hydrolysis activity"/>
    <property type="evidence" value="ECO:0007669"/>
    <property type="project" value="InterPro"/>
</dbReference>
<dbReference type="InterPro" id="IPR044492">
    <property type="entry name" value="P_typ_ATPase_HD_dom"/>
</dbReference>
<dbReference type="SUPFAM" id="SSF56784">
    <property type="entry name" value="HAD-like"/>
    <property type="match status" value="1"/>
</dbReference>
<keyword evidence="11" id="KW-1278">Translocase</keyword>
<keyword evidence="7" id="KW-0547">Nucleotide-binding</keyword>
<keyword evidence="5 16" id="KW-0812">Transmembrane</keyword>
<protein>
    <recommendedName>
        <fullName evidence="2">P-type Ca(2+) transporter</fullName>
        <ecNumber evidence="2">7.2.2.10</ecNumber>
    </recommendedName>
</protein>
<dbReference type="GO" id="GO:0046872">
    <property type="term" value="F:metal ion binding"/>
    <property type="evidence" value="ECO:0007669"/>
    <property type="project" value="UniProtKB-KW"/>
</dbReference>
<evidence type="ECO:0000256" key="10">
    <source>
        <dbReference type="ARBA" id="ARBA00022842"/>
    </source>
</evidence>
<keyword evidence="9" id="KW-0067">ATP-binding</keyword>
<evidence type="ECO:0000256" key="8">
    <source>
        <dbReference type="ARBA" id="ARBA00022837"/>
    </source>
</evidence>
<feature type="transmembrane region" description="Helical" evidence="16">
    <location>
        <begin position="630"/>
        <end position="650"/>
    </location>
</feature>
<dbReference type="GO" id="GO:0005886">
    <property type="term" value="C:plasma membrane"/>
    <property type="evidence" value="ECO:0007669"/>
    <property type="project" value="TreeGrafter"/>
</dbReference>
<evidence type="ECO:0000256" key="13">
    <source>
        <dbReference type="ARBA" id="ARBA00023065"/>
    </source>
</evidence>
<evidence type="ECO:0000256" key="1">
    <source>
        <dbReference type="ARBA" id="ARBA00004127"/>
    </source>
</evidence>
<evidence type="ECO:0000256" key="2">
    <source>
        <dbReference type="ARBA" id="ARBA00012790"/>
    </source>
</evidence>